<dbReference type="SUPFAM" id="SSF46689">
    <property type="entry name" value="Homeodomain-like"/>
    <property type="match status" value="1"/>
</dbReference>
<feature type="DNA-binding region" description="H-T-H motif" evidence="4">
    <location>
        <begin position="29"/>
        <end position="48"/>
    </location>
</feature>
<dbReference type="Pfam" id="PF00440">
    <property type="entry name" value="TetR_N"/>
    <property type="match status" value="1"/>
</dbReference>
<evidence type="ECO:0000313" key="7">
    <source>
        <dbReference type="Proteomes" id="UP000199651"/>
    </source>
</evidence>
<evidence type="ECO:0000256" key="4">
    <source>
        <dbReference type="PROSITE-ProRule" id="PRU00335"/>
    </source>
</evidence>
<dbReference type="EMBL" id="FNJB01000005">
    <property type="protein sequence ID" value="SDO83123.1"/>
    <property type="molecule type" value="Genomic_DNA"/>
</dbReference>
<organism evidence="6 7">
    <name type="scientific">Actinokineospora alba</name>
    <dbReference type="NCBI Taxonomy" id="504798"/>
    <lineage>
        <taxon>Bacteria</taxon>
        <taxon>Bacillati</taxon>
        <taxon>Actinomycetota</taxon>
        <taxon>Actinomycetes</taxon>
        <taxon>Pseudonocardiales</taxon>
        <taxon>Pseudonocardiaceae</taxon>
        <taxon>Actinokineospora</taxon>
    </lineage>
</organism>
<reference evidence="7" key="1">
    <citation type="submission" date="2016-10" db="EMBL/GenBank/DDBJ databases">
        <authorList>
            <person name="Varghese N."/>
            <person name="Submissions S."/>
        </authorList>
    </citation>
    <scope>NUCLEOTIDE SEQUENCE [LARGE SCALE GENOMIC DNA]</scope>
    <source>
        <strain evidence="7">IBRC-M 10655</strain>
    </source>
</reference>
<proteinExistence type="predicted"/>
<dbReference type="AlphaFoldDB" id="A0A1H0MRR6"/>
<evidence type="ECO:0000256" key="2">
    <source>
        <dbReference type="ARBA" id="ARBA00023125"/>
    </source>
</evidence>
<dbReference type="GO" id="GO:0003700">
    <property type="term" value="F:DNA-binding transcription factor activity"/>
    <property type="evidence" value="ECO:0007669"/>
    <property type="project" value="TreeGrafter"/>
</dbReference>
<name>A0A1H0MRR6_9PSEU</name>
<feature type="domain" description="HTH tetR-type" evidence="5">
    <location>
        <begin position="6"/>
        <end position="66"/>
    </location>
</feature>
<keyword evidence="2 4" id="KW-0238">DNA-binding</keyword>
<gene>
    <name evidence="6" type="ORF">SAMN05192558_10533</name>
</gene>
<dbReference type="PANTHER" id="PTHR30055:SF234">
    <property type="entry name" value="HTH-TYPE TRANSCRIPTIONAL REGULATOR BETI"/>
    <property type="match status" value="1"/>
</dbReference>
<evidence type="ECO:0000259" key="5">
    <source>
        <dbReference type="PROSITE" id="PS50977"/>
    </source>
</evidence>
<dbReference type="PANTHER" id="PTHR30055">
    <property type="entry name" value="HTH-TYPE TRANSCRIPTIONAL REGULATOR RUTR"/>
    <property type="match status" value="1"/>
</dbReference>
<evidence type="ECO:0000256" key="1">
    <source>
        <dbReference type="ARBA" id="ARBA00023015"/>
    </source>
</evidence>
<keyword evidence="3" id="KW-0804">Transcription</keyword>
<keyword evidence="1" id="KW-0805">Transcription regulation</keyword>
<evidence type="ECO:0000256" key="3">
    <source>
        <dbReference type="ARBA" id="ARBA00023163"/>
    </source>
</evidence>
<protein>
    <submittedName>
        <fullName evidence="6">DNA-binding transcriptional regulator, AcrR family</fullName>
    </submittedName>
</protein>
<sequence>MGVPTRRTKDDWTAIALEAIAEGGAAAVAVEPLAARVGTTKGSLYWHFPTRDALLEAALARWEREHTETVIGLADQGATAEERLRLLFSTILAGDHAVDIELALLASTADPVVSAAVSRVTERRIAYLVTQFADLGFARTMARRRAVFAYSAYLGQAQLMRVAPEMLPRSASSKRAYIDDVLRVILVPPAER</sequence>
<dbReference type="GO" id="GO:0000976">
    <property type="term" value="F:transcription cis-regulatory region binding"/>
    <property type="evidence" value="ECO:0007669"/>
    <property type="project" value="TreeGrafter"/>
</dbReference>
<accession>A0A1H0MRR6</accession>
<keyword evidence="7" id="KW-1185">Reference proteome</keyword>
<dbReference type="PROSITE" id="PS50977">
    <property type="entry name" value="HTH_TETR_2"/>
    <property type="match status" value="1"/>
</dbReference>
<dbReference type="InterPro" id="IPR009057">
    <property type="entry name" value="Homeodomain-like_sf"/>
</dbReference>
<dbReference type="STRING" id="504798.SAMN05421871_10283"/>
<dbReference type="InterPro" id="IPR001647">
    <property type="entry name" value="HTH_TetR"/>
</dbReference>
<evidence type="ECO:0000313" key="6">
    <source>
        <dbReference type="EMBL" id="SDO83123.1"/>
    </source>
</evidence>
<dbReference type="InterPro" id="IPR050109">
    <property type="entry name" value="HTH-type_TetR-like_transc_reg"/>
</dbReference>
<dbReference type="Proteomes" id="UP000199651">
    <property type="component" value="Unassembled WGS sequence"/>
</dbReference>
<dbReference type="Gene3D" id="1.10.357.10">
    <property type="entry name" value="Tetracycline Repressor, domain 2"/>
    <property type="match status" value="1"/>
</dbReference>